<name>A0ACB9XC46_CHAAC</name>
<evidence type="ECO:0000313" key="1">
    <source>
        <dbReference type="EMBL" id="KAI4824023.1"/>
    </source>
</evidence>
<protein>
    <submittedName>
        <fullName evidence="1">Uncharacterized protein</fullName>
    </submittedName>
</protein>
<proteinExistence type="predicted"/>
<organism evidence="1 2">
    <name type="scientific">Chaenocephalus aceratus</name>
    <name type="common">Blackfin icefish</name>
    <name type="synonym">Chaenichthys aceratus</name>
    <dbReference type="NCBI Taxonomy" id="36190"/>
    <lineage>
        <taxon>Eukaryota</taxon>
        <taxon>Metazoa</taxon>
        <taxon>Chordata</taxon>
        <taxon>Craniata</taxon>
        <taxon>Vertebrata</taxon>
        <taxon>Euteleostomi</taxon>
        <taxon>Actinopterygii</taxon>
        <taxon>Neopterygii</taxon>
        <taxon>Teleostei</taxon>
        <taxon>Neoteleostei</taxon>
        <taxon>Acanthomorphata</taxon>
        <taxon>Eupercaria</taxon>
        <taxon>Perciformes</taxon>
        <taxon>Notothenioidei</taxon>
        <taxon>Channichthyidae</taxon>
        <taxon>Chaenocephalus</taxon>
    </lineage>
</organism>
<accession>A0ACB9XC46</accession>
<reference evidence="1" key="1">
    <citation type="submission" date="2022-05" db="EMBL/GenBank/DDBJ databases">
        <title>Chromosome-level genome of Chaenocephalus aceratus.</title>
        <authorList>
            <person name="Park H."/>
        </authorList>
    </citation>
    <scope>NUCLEOTIDE SEQUENCE</scope>
    <source>
        <strain evidence="1">KU_202001</strain>
    </source>
</reference>
<keyword evidence="2" id="KW-1185">Reference proteome</keyword>
<comment type="caution">
    <text evidence="1">The sequence shown here is derived from an EMBL/GenBank/DDBJ whole genome shotgun (WGS) entry which is preliminary data.</text>
</comment>
<sequence>MAENIRQDVIRLLGEIAPKWSQKMNEYVDTVDRLGRMEADKTRQITKRHWAGSGPYQADDLARICQTDSVRCPNAHRPKLDRIRKTDLRQI</sequence>
<evidence type="ECO:0000313" key="2">
    <source>
        <dbReference type="Proteomes" id="UP001057452"/>
    </source>
</evidence>
<dbReference type="EMBL" id="CM043791">
    <property type="protein sequence ID" value="KAI4824023.1"/>
    <property type="molecule type" value="Genomic_DNA"/>
</dbReference>
<dbReference type="Proteomes" id="UP001057452">
    <property type="component" value="Chromosome 7"/>
</dbReference>
<gene>
    <name evidence="1" type="ORF">KUCAC02_012568</name>
</gene>